<dbReference type="Pfam" id="PF05656">
    <property type="entry name" value="DUF805"/>
    <property type="match status" value="1"/>
</dbReference>
<protein>
    <submittedName>
        <fullName evidence="2">DUF805 domain-containing protein</fullName>
    </submittedName>
</protein>
<evidence type="ECO:0000313" key="3">
    <source>
        <dbReference type="Proteomes" id="UP001056255"/>
    </source>
</evidence>
<dbReference type="EMBL" id="CP082275">
    <property type="protein sequence ID" value="USH01405.1"/>
    <property type="molecule type" value="Genomic_DNA"/>
</dbReference>
<evidence type="ECO:0000256" key="1">
    <source>
        <dbReference type="SAM" id="Phobius"/>
    </source>
</evidence>
<reference evidence="2" key="1">
    <citation type="submission" date="2021-08" db="EMBL/GenBank/DDBJ databases">
        <authorList>
            <person name="Sakaguchi M."/>
            <person name="Kikuchi T."/>
            <person name="Urbanczyk H."/>
        </authorList>
    </citation>
    <scope>NUCLEOTIDE SEQUENCE</scope>
    <source>
        <strain evidence="2">020920N</strain>
    </source>
</reference>
<organism evidence="2 3">
    <name type="scientific">Grimontia kaedaensis</name>
    <dbReference type="NCBI Taxonomy" id="2872157"/>
    <lineage>
        <taxon>Bacteria</taxon>
        <taxon>Pseudomonadati</taxon>
        <taxon>Pseudomonadota</taxon>
        <taxon>Gammaproteobacteria</taxon>
        <taxon>Vibrionales</taxon>
        <taxon>Vibrionaceae</taxon>
        <taxon>Grimontia</taxon>
    </lineage>
</organism>
<name>A0ABY4WQT4_9GAMM</name>
<gene>
    <name evidence="2" type="ORF">K6Q96_10805</name>
</gene>
<keyword evidence="1" id="KW-0472">Membrane</keyword>
<keyword evidence="3" id="KW-1185">Reference proteome</keyword>
<keyword evidence="1" id="KW-1133">Transmembrane helix</keyword>
<keyword evidence="1" id="KW-0812">Transmembrane</keyword>
<dbReference type="PANTHER" id="PTHR34980">
    <property type="entry name" value="INNER MEMBRANE PROTEIN-RELATED-RELATED"/>
    <property type="match status" value="1"/>
</dbReference>
<dbReference type="RefSeq" id="WP_256481720.1">
    <property type="nucleotide sequence ID" value="NZ_CP082275.1"/>
</dbReference>
<feature type="transmembrane region" description="Helical" evidence="1">
    <location>
        <begin position="78"/>
        <end position="97"/>
    </location>
</feature>
<dbReference type="Proteomes" id="UP001056255">
    <property type="component" value="Chromosome I"/>
</dbReference>
<dbReference type="InterPro" id="IPR008523">
    <property type="entry name" value="DUF805"/>
</dbReference>
<feature type="transmembrane region" description="Helical" evidence="1">
    <location>
        <begin position="23"/>
        <end position="41"/>
    </location>
</feature>
<sequence length="121" mass="13998">MSWYIYALRNFSDFSGRARRKEYWMFLLINIIIFILISIIQKAVHIPHVDIHMIYSLFIAIPAFAVSVRRLHDIGKSGWWALLALIPIVGSLVLLYFHTKDSEEGDNLYGSNPKLNSMLSN</sequence>
<feature type="transmembrane region" description="Helical" evidence="1">
    <location>
        <begin position="53"/>
        <end position="71"/>
    </location>
</feature>
<proteinExistence type="predicted"/>
<accession>A0ABY4WQT4</accession>
<evidence type="ECO:0000313" key="2">
    <source>
        <dbReference type="EMBL" id="USH01405.1"/>
    </source>
</evidence>
<dbReference type="PANTHER" id="PTHR34980:SF2">
    <property type="entry name" value="INNER MEMBRANE PROTEIN YHAH-RELATED"/>
    <property type="match status" value="1"/>
</dbReference>